<dbReference type="SUPFAM" id="SSF55729">
    <property type="entry name" value="Acyl-CoA N-acyltransferases (Nat)"/>
    <property type="match status" value="1"/>
</dbReference>
<feature type="region of interest" description="Disordered" evidence="1">
    <location>
        <begin position="248"/>
        <end position="268"/>
    </location>
</feature>
<dbReference type="STRING" id="139420.A0A371CKF3"/>
<proteinExistence type="predicted"/>
<dbReference type="CDD" id="cd04301">
    <property type="entry name" value="NAT_SF"/>
    <property type="match status" value="1"/>
</dbReference>
<keyword evidence="4" id="KW-1185">Reference proteome</keyword>
<dbReference type="PANTHER" id="PTHR42791:SF1">
    <property type="entry name" value="N-ACETYLTRANSFERASE DOMAIN-CONTAINING PROTEIN"/>
    <property type="match status" value="1"/>
</dbReference>
<dbReference type="InterPro" id="IPR052523">
    <property type="entry name" value="Trichothecene_AcTrans"/>
</dbReference>
<dbReference type="OrthoDB" id="61113at2759"/>
<dbReference type="PANTHER" id="PTHR42791">
    <property type="entry name" value="GNAT FAMILY ACETYLTRANSFERASE"/>
    <property type="match status" value="1"/>
</dbReference>
<evidence type="ECO:0000256" key="1">
    <source>
        <dbReference type="SAM" id="MobiDB-lite"/>
    </source>
</evidence>
<feature type="domain" description="N-acetyltransferase" evidence="2">
    <location>
        <begin position="80"/>
        <end position="216"/>
    </location>
</feature>
<reference evidence="3 4" key="1">
    <citation type="journal article" date="2018" name="Biotechnol. Biofuels">
        <title>Integrative visual omics of the white-rot fungus Polyporus brumalis exposes the biotechnological potential of its oxidative enzymes for delignifying raw plant biomass.</title>
        <authorList>
            <person name="Miyauchi S."/>
            <person name="Rancon A."/>
            <person name="Drula E."/>
            <person name="Hage H."/>
            <person name="Chaduli D."/>
            <person name="Favel A."/>
            <person name="Grisel S."/>
            <person name="Henrissat B."/>
            <person name="Herpoel-Gimbert I."/>
            <person name="Ruiz-Duenas F.J."/>
            <person name="Chevret D."/>
            <person name="Hainaut M."/>
            <person name="Lin J."/>
            <person name="Wang M."/>
            <person name="Pangilinan J."/>
            <person name="Lipzen A."/>
            <person name="Lesage-Meessen L."/>
            <person name="Navarro D."/>
            <person name="Riley R."/>
            <person name="Grigoriev I.V."/>
            <person name="Zhou S."/>
            <person name="Raouche S."/>
            <person name="Rosso M.N."/>
        </authorList>
    </citation>
    <scope>NUCLEOTIDE SEQUENCE [LARGE SCALE GENOMIC DNA]</scope>
    <source>
        <strain evidence="3 4">BRFM 1820</strain>
    </source>
</reference>
<name>A0A371CKF3_9APHY</name>
<gene>
    <name evidence="3" type="ORF">OH76DRAFT_308771</name>
</gene>
<dbReference type="Pfam" id="PF13673">
    <property type="entry name" value="Acetyltransf_10"/>
    <property type="match status" value="1"/>
</dbReference>
<evidence type="ECO:0000313" key="3">
    <source>
        <dbReference type="EMBL" id="RDX40727.1"/>
    </source>
</evidence>
<dbReference type="Proteomes" id="UP000256964">
    <property type="component" value="Unassembled WGS sequence"/>
</dbReference>
<organism evidence="3 4">
    <name type="scientific">Lentinus brumalis</name>
    <dbReference type="NCBI Taxonomy" id="2498619"/>
    <lineage>
        <taxon>Eukaryota</taxon>
        <taxon>Fungi</taxon>
        <taxon>Dikarya</taxon>
        <taxon>Basidiomycota</taxon>
        <taxon>Agaricomycotina</taxon>
        <taxon>Agaricomycetes</taxon>
        <taxon>Polyporales</taxon>
        <taxon>Polyporaceae</taxon>
        <taxon>Lentinus</taxon>
    </lineage>
</organism>
<dbReference type="Gene3D" id="3.40.630.30">
    <property type="match status" value="1"/>
</dbReference>
<evidence type="ECO:0000313" key="4">
    <source>
        <dbReference type="Proteomes" id="UP000256964"/>
    </source>
</evidence>
<dbReference type="EMBL" id="KZ857540">
    <property type="protein sequence ID" value="RDX40727.1"/>
    <property type="molecule type" value="Genomic_DNA"/>
</dbReference>
<dbReference type="InterPro" id="IPR016181">
    <property type="entry name" value="Acyl_CoA_acyltransferase"/>
</dbReference>
<sequence>MATANVVLERVEHPTGELAEEAVKIFSALMTEDPAAIALTGGDISLLPDLGNAIIRPAVLCQGVGQMFTARDQTGALVGFTLFSLPGQLVPSTPQQQTCLSHFLAKLSPAGQEYYAETIGHEVPKLEDESLGITEAERNTYWCNFAMVRADYQSKGIAKALFALAFQEADKLGATVGLMTTNIRNVSIYEKIGFTVCGHRIMPSPWVDWPVWLFARKPEAAENGEREAINCELILPCPTSGFDEWRENVSRSRLRSEGPQNRLRPHTP</sequence>
<accession>A0A371CKF3</accession>
<dbReference type="InterPro" id="IPR000182">
    <property type="entry name" value="GNAT_dom"/>
</dbReference>
<dbReference type="AlphaFoldDB" id="A0A371CKF3"/>
<dbReference type="GO" id="GO:0016747">
    <property type="term" value="F:acyltransferase activity, transferring groups other than amino-acyl groups"/>
    <property type="evidence" value="ECO:0007669"/>
    <property type="project" value="InterPro"/>
</dbReference>
<evidence type="ECO:0000259" key="2">
    <source>
        <dbReference type="PROSITE" id="PS51186"/>
    </source>
</evidence>
<dbReference type="PROSITE" id="PS51186">
    <property type="entry name" value="GNAT"/>
    <property type="match status" value="1"/>
</dbReference>
<protein>
    <recommendedName>
        <fullName evidence="2">N-acetyltransferase domain-containing protein</fullName>
    </recommendedName>
</protein>